<protein>
    <submittedName>
        <fullName evidence="2">Craniofacial development protein 2-like</fullName>
    </submittedName>
</protein>
<evidence type="ECO:0000256" key="1">
    <source>
        <dbReference type="SAM" id="MobiDB-lite"/>
    </source>
</evidence>
<dbReference type="Gene3D" id="3.60.10.10">
    <property type="entry name" value="Endonuclease/exonuclease/phosphatase"/>
    <property type="match status" value="1"/>
</dbReference>
<reference evidence="2 3" key="1">
    <citation type="journal article" date="2021" name="Elife">
        <title>Chloroplast acquisition without the gene transfer in kleptoplastic sea slugs, Plakobranchus ocellatus.</title>
        <authorList>
            <person name="Maeda T."/>
            <person name="Takahashi S."/>
            <person name="Yoshida T."/>
            <person name="Shimamura S."/>
            <person name="Takaki Y."/>
            <person name="Nagai Y."/>
            <person name="Toyoda A."/>
            <person name="Suzuki Y."/>
            <person name="Arimoto A."/>
            <person name="Ishii H."/>
            <person name="Satoh N."/>
            <person name="Nishiyama T."/>
            <person name="Hasebe M."/>
            <person name="Maruyama T."/>
            <person name="Minagawa J."/>
            <person name="Obokata J."/>
            <person name="Shigenobu S."/>
        </authorList>
    </citation>
    <scope>NUCLEOTIDE SEQUENCE [LARGE SCALE GENOMIC DNA]</scope>
</reference>
<sequence>MVMGDFNGKVGQRRDPWTKHLGPFSDNTATGNYNGNLILELCAEHELVIANTLFQHRQSQIITWYKWNNLDVCSQIDFVLVRTKMRSTLSDTRVIPNAELDTDHRPIITTRTQKQKTSDKNKAKANKTSRKRVINMKKLQSDEAQTKTNSLVNEKLKSVDTKDMKVNDLWNALKSAVTDSM</sequence>
<organism evidence="2 3">
    <name type="scientific">Elysia marginata</name>
    <dbReference type="NCBI Taxonomy" id="1093978"/>
    <lineage>
        <taxon>Eukaryota</taxon>
        <taxon>Metazoa</taxon>
        <taxon>Spiralia</taxon>
        <taxon>Lophotrochozoa</taxon>
        <taxon>Mollusca</taxon>
        <taxon>Gastropoda</taxon>
        <taxon>Heterobranchia</taxon>
        <taxon>Euthyneura</taxon>
        <taxon>Panpulmonata</taxon>
        <taxon>Sacoglossa</taxon>
        <taxon>Placobranchoidea</taxon>
        <taxon>Plakobranchidae</taxon>
        <taxon>Elysia</taxon>
    </lineage>
</organism>
<dbReference type="SUPFAM" id="SSF56219">
    <property type="entry name" value="DNase I-like"/>
    <property type="match status" value="1"/>
</dbReference>
<comment type="caution">
    <text evidence="2">The sequence shown here is derived from an EMBL/GenBank/DDBJ whole genome shotgun (WGS) entry which is preliminary data.</text>
</comment>
<dbReference type="PANTHER" id="PTHR23227">
    <property type="entry name" value="BUCENTAUR RELATED"/>
    <property type="match status" value="1"/>
</dbReference>
<dbReference type="EMBL" id="BMAT01011888">
    <property type="protein sequence ID" value="GFR81537.1"/>
    <property type="molecule type" value="Genomic_DNA"/>
</dbReference>
<gene>
    <name evidence="2" type="ORF">ElyMa_005928300</name>
</gene>
<name>A0AAV4G7D9_9GAST</name>
<evidence type="ECO:0000313" key="3">
    <source>
        <dbReference type="Proteomes" id="UP000762676"/>
    </source>
</evidence>
<accession>A0AAV4G7D9</accession>
<feature type="compositionally biased region" description="Basic residues" evidence="1">
    <location>
        <begin position="123"/>
        <end position="135"/>
    </location>
</feature>
<dbReference type="InterPro" id="IPR036691">
    <property type="entry name" value="Endo/exonu/phosph_ase_sf"/>
</dbReference>
<dbReference type="PANTHER" id="PTHR23227:SF67">
    <property type="entry name" value="CRANIOFACIAL DEVELOPMENT PROTEIN 2-LIKE"/>
    <property type="match status" value="1"/>
</dbReference>
<keyword evidence="3" id="KW-1185">Reference proteome</keyword>
<feature type="region of interest" description="Disordered" evidence="1">
    <location>
        <begin position="111"/>
        <end position="148"/>
    </location>
</feature>
<proteinExistence type="predicted"/>
<evidence type="ECO:0000313" key="2">
    <source>
        <dbReference type="EMBL" id="GFR81537.1"/>
    </source>
</evidence>
<dbReference type="AlphaFoldDB" id="A0AAV4G7D9"/>
<dbReference type="Proteomes" id="UP000762676">
    <property type="component" value="Unassembled WGS sequence"/>
</dbReference>
<dbReference type="InterPro" id="IPR027124">
    <property type="entry name" value="Swc5/CFDP1/2"/>
</dbReference>